<reference evidence="1" key="2">
    <citation type="submission" date="2020-11" db="EMBL/GenBank/DDBJ databases">
        <authorList>
            <person name="McCartney M.A."/>
            <person name="Auch B."/>
            <person name="Kono T."/>
            <person name="Mallez S."/>
            <person name="Becker A."/>
            <person name="Gohl D.M."/>
            <person name="Silverstein K.A.T."/>
            <person name="Koren S."/>
            <person name="Bechman K.B."/>
            <person name="Herman A."/>
            <person name="Abrahante J.E."/>
            <person name="Garbe J."/>
        </authorList>
    </citation>
    <scope>NUCLEOTIDE SEQUENCE</scope>
    <source>
        <strain evidence="1">Duluth1</strain>
        <tissue evidence="1">Whole animal</tissue>
    </source>
</reference>
<keyword evidence="2" id="KW-1185">Reference proteome</keyword>
<dbReference type="Proteomes" id="UP000828390">
    <property type="component" value="Unassembled WGS sequence"/>
</dbReference>
<dbReference type="EMBL" id="JAIWYP010000009">
    <property type="protein sequence ID" value="KAH3778751.1"/>
    <property type="molecule type" value="Genomic_DNA"/>
</dbReference>
<evidence type="ECO:0000313" key="1">
    <source>
        <dbReference type="EMBL" id="KAH3778751.1"/>
    </source>
</evidence>
<evidence type="ECO:0000313" key="2">
    <source>
        <dbReference type="Proteomes" id="UP000828390"/>
    </source>
</evidence>
<reference evidence="1" key="1">
    <citation type="journal article" date="2019" name="bioRxiv">
        <title>The Genome of the Zebra Mussel, Dreissena polymorpha: A Resource for Invasive Species Research.</title>
        <authorList>
            <person name="McCartney M.A."/>
            <person name="Auch B."/>
            <person name="Kono T."/>
            <person name="Mallez S."/>
            <person name="Zhang Y."/>
            <person name="Obille A."/>
            <person name="Becker A."/>
            <person name="Abrahante J.E."/>
            <person name="Garbe J."/>
            <person name="Badalamenti J.P."/>
            <person name="Herman A."/>
            <person name="Mangelson H."/>
            <person name="Liachko I."/>
            <person name="Sullivan S."/>
            <person name="Sone E.D."/>
            <person name="Koren S."/>
            <person name="Silverstein K.A.T."/>
            <person name="Beckman K.B."/>
            <person name="Gohl D.M."/>
        </authorList>
    </citation>
    <scope>NUCLEOTIDE SEQUENCE</scope>
    <source>
        <strain evidence="1">Duluth1</strain>
        <tissue evidence="1">Whole animal</tissue>
    </source>
</reference>
<gene>
    <name evidence="1" type="ORF">DPMN_180222</name>
</gene>
<organism evidence="1 2">
    <name type="scientific">Dreissena polymorpha</name>
    <name type="common">Zebra mussel</name>
    <name type="synonym">Mytilus polymorpha</name>
    <dbReference type="NCBI Taxonomy" id="45954"/>
    <lineage>
        <taxon>Eukaryota</taxon>
        <taxon>Metazoa</taxon>
        <taxon>Spiralia</taxon>
        <taxon>Lophotrochozoa</taxon>
        <taxon>Mollusca</taxon>
        <taxon>Bivalvia</taxon>
        <taxon>Autobranchia</taxon>
        <taxon>Heteroconchia</taxon>
        <taxon>Euheterodonta</taxon>
        <taxon>Imparidentia</taxon>
        <taxon>Neoheterodontei</taxon>
        <taxon>Myida</taxon>
        <taxon>Dreissenoidea</taxon>
        <taxon>Dreissenidae</taxon>
        <taxon>Dreissena</taxon>
    </lineage>
</organism>
<proteinExistence type="predicted"/>
<dbReference type="AlphaFoldDB" id="A0A9D4EHR2"/>
<comment type="caution">
    <text evidence="1">The sequence shown here is derived from an EMBL/GenBank/DDBJ whole genome shotgun (WGS) entry which is preliminary data.</text>
</comment>
<sequence length="63" mass="7209">MARRLHYIHFNREPTLDPTGFLLHKILFTENPEMDEVLRLMDEVLRLSGASDDSAITAIVVEA</sequence>
<protein>
    <submittedName>
        <fullName evidence="1">Uncharacterized protein</fullName>
    </submittedName>
</protein>
<name>A0A9D4EHR2_DREPO</name>
<accession>A0A9D4EHR2</accession>